<evidence type="ECO:0000256" key="2">
    <source>
        <dbReference type="ARBA" id="ARBA00023157"/>
    </source>
</evidence>
<dbReference type="Gene3D" id="3.15.10.10">
    <property type="entry name" value="Bactericidal permeability-increasing protein, domain 1"/>
    <property type="match status" value="1"/>
</dbReference>
<protein>
    <submittedName>
        <fullName evidence="7">Lipid-binding serum glycoprotein C-terminal domain-containing protein</fullName>
    </submittedName>
</protein>
<dbReference type="GO" id="GO:0008289">
    <property type="term" value="F:lipid binding"/>
    <property type="evidence" value="ECO:0007669"/>
    <property type="project" value="InterPro"/>
</dbReference>
<dbReference type="WBParaSite" id="ACRNAN_Path_909.g3495.t1">
    <property type="protein sequence ID" value="ACRNAN_Path_909.g3495.t1"/>
    <property type="gene ID" value="ACRNAN_Path_909.g3495"/>
</dbReference>
<feature type="signal peptide" evidence="3">
    <location>
        <begin position="1"/>
        <end position="21"/>
    </location>
</feature>
<dbReference type="SUPFAM" id="SSF55394">
    <property type="entry name" value="Bactericidal permeability-increasing protein, BPI"/>
    <property type="match status" value="2"/>
</dbReference>
<accession>A0A914CDS3</accession>
<evidence type="ECO:0000313" key="6">
    <source>
        <dbReference type="Proteomes" id="UP000887540"/>
    </source>
</evidence>
<evidence type="ECO:0000256" key="1">
    <source>
        <dbReference type="ARBA" id="ARBA00007292"/>
    </source>
</evidence>
<keyword evidence="6" id="KW-1185">Reference proteome</keyword>
<feature type="chain" id="PRO_5037759772" evidence="3">
    <location>
        <begin position="22"/>
        <end position="545"/>
    </location>
</feature>
<organism evidence="6 7">
    <name type="scientific">Acrobeloides nanus</name>
    <dbReference type="NCBI Taxonomy" id="290746"/>
    <lineage>
        <taxon>Eukaryota</taxon>
        <taxon>Metazoa</taxon>
        <taxon>Ecdysozoa</taxon>
        <taxon>Nematoda</taxon>
        <taxon>Chromadorea</taxon>
        <taxon>Rhabditida</taxon>
        <taxon>Tylenchina</taxon>
        <taxon>Cephalobomorpha</taxon>
        <taxon>Cephaloboidea</taxon>
        <taxon>Cephalobidae</taxon>
        <taxon>Acrobeloides</taxon>
    </lineage>
</organism>
<dbReference type="GO" id="GO:0005615">
    <property type="term" value="C:extracellular space"/>
    <property type="evidence" value="ECO:0007669"/>
    <property type="project" value="TreeGrafter"/>
</dbReference>
<evidence type="ECO:0000259" key="5">
    <source>
        <dbReference type="SMART" id="SM00329"/>
    </source>
</evidence>
<dbReference type="SMART" id="SM00329">
    <property type="entry name" value="BPI2"/>
    <property type="match status" value="1"/>
</dbReference>
<keyword evidence="2" id="KW-1015">Disulfide bond</keyword>
<dbReference type="Pfam" id="PF02886">
    <property type="entry name" value="LBP_BPI_CETP_C"/>
    <property type="match status" value="1"/>
</dbReference>
<dbReference type="PANTHER" id="PTHR10504">
    <property type="entry name" value="BACTERICIDAL PERMEABILITY-INCREASING BPI PROTEIN-RELATED"/>
    <property type="match status" value="1"/>
</dbReference>
<feature type="domain" description="Lipid-binding serum glycoprotein N-terminal" evidence="4">
    <location>
        <begin position="46"/>
        <end position="290"/>
    </location>
</feature>
<evidence type="ECO:0000313" key="7">
    <source>
        <dbReference type="WBParaSite" id="ACRNAN_Path_909.g3495.t1"/>
    </source>
</evidence>
<sequence>MMRRLCYLLVLFLLEILSLVCIDGKILLVHSDRWNQQYGSPGVRLRLTKKGAEHLKTVAVKLLNEQLASLNGFRVKSPFSATGLEGFIEVDQIRTLRYLPPQGAHISFHPNTYMVLSIENAGISLAGRFLGSAGVFQVPGYVHGDLNGMSVSMVVSFKATQDGLMAVNVLNCSTIIYQSQFYLEPEGPLGPVVKTFEAQINDVIRQRIPNLFCKGLGEIIEKNSPNLFKRLTAAKLSEHFQGFNSSSVIEKFIRRFTDGLLIDNRYIADPVVTTEYFETQQRGELKYENTAGNAPFYPRPMVAEIDSEKMLYMYASEYTLNSLLYHAYESDRLGIKIEQANLPDKYKGFVRTICDDKIEFDSDVVSGICVGKLIPAIAEHFPNTTTKFVLLPHGLPEVRFFDNVSSMDVRTRILTYVDENGHDKQILVSSADGIADIKLKADDGKFSGDLKLRKLNVRLHRSAIDGINPESISELAPLAKTFLGPELARGLKQGLPYPLKDSIAFINPELTIHDGYARLATDFILGETKLREKMTEAFNHIKNSI</sequence>
<dbReference type="PANTHER" id="PTHR10504:SF131">
    <property type="entry name" value="BPI2 DOMAIN-CONTAINING PROTEIN"/>
    <property type="match status" value="1"/>
</dbReference>
<keyword evidence="3" id="KW-0732">Signal</keyword>
<evidence type="ECO:0000259" key="4">
    <source>
        <dbReference type="SMART" id="SM00328"/>
    </source>
</evidence>
<dbReference type="Gene3D" id="3.15.20.10">
    <property type="entry name" value="Bactericidal permeability-increasing protein, domain 2"/>
    <property type="match status" value="1"/>
</dbReference>
<dbReference type="AlphaFoldDB" id="A0A914CDS3"/>
<evidence type="ECO:0000256" key="3">
    <source>
        <dbReference type="SAM" id="SignalP"/>
    </source>
</evidence>
<dbReference type="Proteomes" id="UP000887540">
    <property type="component" value="Unplaced"/>
</dbReference>
<feature type="domain" description="Lipid-binding serum glycoprotein C-terminal" evidence="5">
    <location>
        <begin position="305"/>
        <end position="521"/>
    </location>
</feature>
<dbReference type="InterPro" id="IPR001124">
    <property type="entry name" value="Lipid-bd_serum_glycop_C"/>
</dbReference>
<dbReference type="SMART" id="SM00328">
    <property type="entry name" value="BPI1"/>
    <property type="match status" value="1"/>
</dbReference>
<dbReference type="InterPro" id="IPR032942">
    <property type="entry name" value="BPI/LBP/Plunc"/>
</dbReference>
<comment type="similarity">
    <text evidence="1">Belongs to the BPI/LBP/Plunc superfamily. BPI/LBP family.</text>
</comment>
<reference evidence="7" key="1">
    <citation type="submission" date="2022-11" db="UniProtKB">
        <authorList>
            <consortium name="WormBaseParasite"/>
        </authorList>
    </citation>
    <scope>IDENTIFICATION</scope>
</reference>
<dbReference type="InterPro" id="IPR017943">
    <property type="entry name" value="Bactericidal_perm-incr_a/b_dom"/>
</dbReference>
<proteinExistence type="inferred from homology"/>
<name>A0A914CDS3_9BILA</name>
<dbReference type="InterPro" id="IPR017942">
    <property type="entry name" value="Lipid-bd_serum_glycop_N"/>
</dbReference>